<organism evidence="1 2">
    <name type="scientific">Ancylostoma duodenale</name>
    <dbReference type="NCBI Taxonomy" id="51022"/>
    <lineage>
        <taxon>Eukaryota</taxon>
        <taxon>Metazoa</taxon>
        <taxon>Ecdysozoa</taxon>
        <taxon>Nematoda</taxon>
        <taxon>Chromadorea</taxon>
        <taxon>Rhabditida</taxon>
        <taxon>Rhabditina</taxon>
        <taxon>Rhabditomorpha</taxon>
        <taxon>Strongyloidea</taxon>
        <taxon>Ancylostomatidae</taxon>
        <taxon>Ancylostomatinae</taxon>
        <taxon>Ancylostoma</taxon>
    </lineage>
</organism>
<keyword evidence="2" id="KW-1185">Reference proteome</keyword>
<name>A0A0C2GW74_9BILA</name>
<dbReference type="EMBL" id="KN727398">
    <property type="protein sequence ID" value="KIH65780.1"/>
    <property type="molecule type" value="Genomic_DNA"/>
</dbReference>
<dbReference type="AlphaFoldDB" id="A0A0C2GW74"/>
<accession>A0A0C2GW74</accession>
<reference evidence="1 2" key="1">
    <citation type="submission" date="2013-12" db="EMBL/GenBank/DDBJ databases">
        <title>Draft genome of the parsitic nematode Ancylostoma duodenale.</title>
        <authorList>
            <person name="Mitreva M."/>
        </authorList>
    </citation>
    <scope>NUCLEOTIDE SEQUENCE [LARGE SCALE GENOMIC DNA]</scope>
    <source>
        <strain evidence="1 2">Zhejiang</strain>
    </source>
</reference>
<gene>
    <name evidence="1" type="ORF">ANCDUO_03897</name>
</gene>
<proteinExistence type="predicted"/>
<evidence type="ECO:0000313" key="1">
    <source>
        <dbReference type="EMBL" id="KIH65780.1"/>
    </source>
</evidence>
<protein>
    <submittedName>
        <fullName evidence="1">Uncharacterized protein</fullName>
    </submittedName>
</protein>
<evidence type="ECO:0000313" key="2">
    <source>
        <dbReference type="Proteomes" id="UP000054047"/>
    </source>
</evidence>
<dbReference type="Proteomes" id="UP000054047">
    <property type="component" value="Unassembled WGS sequence"/>
</dbReference>
<sequence>MDRLPIDRKSPIMLLNTADVNASSFAPIRNEVSRDDVVPHFSTKNDEYWTKGEEKCVEFTMVRILP</sequence>